<dbReference type="GO" id="GO:0005524">
    <property type="term" value="F:ATP binding"/>
    <property type="evidence" value="ECO:0007669"/>
    <property type="project" value="UniProtKB-UniRule"/>
</dbReference>
<comment type="caution">
    <text evidence="3">The sequence shown here is derived from an EMBL/GenBank/DDBJ whole genome shotgun (WGS) entry which is preliminary data.</text>
</comment>
<keyword evidence="1" id="KW-0067">ATP-binding</keyword>
<evidence type="ECO:0000259" key="2">
    <source>
        <dbReference type="PROSITE" id="PS50975"/>
    </source>
</evidence>
<keyword evidence="3" id="KW-0436">Ligase</keyword>
<dbReference type="GO" id="GO:0016874">
    <property type="term" value="F:ligase activity"/>
    <property type="evidence" value="ECO:0007669"/>
    <property type="project" value="UniProtKB-KW"/>
</dbReference>
<accession>A0A3D9IG17</accession>
<keyword evidence="1" id="KW-0547">Nucleotide-binding</keyword>
<name>A0A3D9IG17_9BACL</name>
<feature type="domain" description="ATP-grasp" evidence="2">
    <location>
        <begin position="133"/>
        <end position="327"/>
    </location>
</feature>
<evidence type="ECO:0000313" key="3">
    <source>
        <dbReference type="EMBL" id="RED60688.1"/>
    </source>
</evidence>
<protein>
    <submittedName>
        <fullName evidence="3">Putative ATP-grasp superfamily ATP-dependent carboligase</fullName>
    </submittedName>
</protein>
<dbReference type="GO" id="GO:0046872">
    <property type="term" value="F:metal ion binding"/>
    <property type="evidence" value="ECO:0007669"/>
    <property type="project" value="InterPro"/>
</dbReference>
<evidence type="ECO:0000256" key="1">
    <source>
        <dbReference type="PROSITE-ProRule" id="PRU00409"/>
    </source>
</evidence>
<dbReference type="PROSITE" id="PS50975">
    <property type="entry name" value="ATP_GRASP"/>
    <property type="match status" value="1"/>
</dbReference>
<keyword evidence="4" id="KW-1185">Reference proteome</keyword>
<proteinExistence type="predicted"/>
<dbReference type="Gene3D" id="3.40.50.20">
    <property type="match status" value="1"/>
</dbReference>
<evidence type="ECO:0000313" key="4">
    <source>
        <dbReference type="Proteomes" id="UP000256977"/>
    </source>
</evidence>
<reference evidence="3 4" key="1">
    <citation type="submission" date="2018-07" db="EMBL/GenBank/DDBJ databases">
        <title>Genomic Encyclopedia of Type Strains, Phase III (KMG-III): the genomes of soil and plant-associated and newly described type strains.</title>
        <authorList>
            <person name="Whitman W."/>
        </authorList>
    </citation>
    <scope>NUCLEOTIDE SEQUENCE [LARGE SCALE GENOMIC DNA]</scope>
    <source>
        <strain evidence="3 4">CECT 7287</strain>
    </source>
</reference>
<dbReference type="EMBL" id="QRDZ01000029">
    <property type="protein sequence ID" value="RED60688.1"/>
    <property type="molecule type" value="Genomic_DNA"/>
</dbReference>
<dbReference type="Proteomes" id="UP000256977">
    <property type="component" value="Unassembled WGS sequence"/>
</dbReference>
<dbReference type="AlphaFoldDB" id="A0A3D9IG17"/>
<dbReference type="RefSeq" id="WP_116064122.1">
    <property type="nucleotide sequence ID" value="NZ_QRDZ01000029.1"/>
</dbReference>
<dbReference type="SUPFAM" id="SSF56059">
    <property type="entry name" value="Glutathione synthetase ATP-binding domain-like"/>
    <property type="match status" value="1"/>
</dbReference>
<sequence>MTTEAVAETASDSQRPQRILLTGGRSPAALELARLFHSAGHRVYAAESAPYHLCRVSCAVERSFLVPPPSEGSGRFAAALCEIVREHRIDLLIPTCEEIFHISKELGRFAGLCRVLAAPLAEMDRLHHKGKFIATVAEIGLPVPTTVPVDTPDGWLPLLQQSRFREGLVLKPAYSRFASRTLLLDLRRAPLSTAKRSKEMVEELETTGVSFQRPWVAQELLRGEEWCTYSVAQSGRIAAHTAYRSRFRAGRGASIHYEPAEQPMLLDWVRRFVAGIGFTGQIAFDFMVSPEGAVMPMECNPRATSGVHLFSSDCGLTEALLAPSALLAADRITSPASKAGRGAMLSAAMLSYGLVQSVRERMPGEWLRAWQNGRDVVFRRDDPKPFAEQFRLLAWTRKTAKRRNLTLQQASTFDIEWNGDS</sequence>
<dbReference type="OrthoDB" id="40611at2"/>
<organism evidence="3 4">
    <name type="scientific">Cohnella phaseoli</name>
    <dbReference type="NCBI Taxonomy" id="456490"/>
    <lineage>
        <taxon>Bacteria</taxon>
        <taxon>Bacillati</taxon>
        <taxon>Bacillota</taxon>
        <taxon>Bacilli</taxon>
        <taxon>Bacillales</taxon>
        <taxon>Paenibacillaceae</taxon>
        <taxon>Cohnella</taxon>
    </lineage>
</organism>
<dbReference type="InterPro" id="IPR011761">
    <property type="entry name" value="ATP-grasp"/>
</dbReference>
<gene>
    <name evidence="3" type="ORF">DFP98_129101</name>
</gene>
<dbReference type="Gene3D" id="3.30.470.20">
    <property type="entry name" value="ATP-grasp fold, B domain"/>
    <property type="match status" value="1"/>
</dbReference>